<dbReference type="Gene3D" id="3.10.310.30">
    <property type="match status" value="1"/>
</dbReference>
<evidence type="ECO:0000313" key="2">
    <source>
        <dbReference type="Proteomes" id="UP000179052"/>
    </source>
</evidence>
<dbReference type="Proteomes" id="UP000179052">
    <property type="component" value="Unassembled WGS sequence"/>
</dbReference>
<protein>
    <recommendedName>
        <fullName evidence="3">DHHA1 domain-containing protein</fullName>
    </recommendedName>
</protein>
<dbReference type="InterPro" id="IPR038763">
    <property type="entry name" value="DHH_sf"/>
</dbReference>
<name>A0A1G2LH66_9BACT</name>
<sequence length="286" mass="32681">MYQHHKKIAVLYHGGCPDGFGGAYAAWKKLGDTADYIPVRYQQPIPLHPEGKELYMVDVCYDKATMDNLLKKAKSLTVLDHHEGIREIVESIPNHVYDSKRSGASVSWNYFHPDTPLPTFLKYVEDADLFRMIPDDERAIITYAYAQPWHFDTWDNFVRQVDDIKEREKMIERGSIYQEYFKLLSNQLADSAELVMFEGHRCYLVSGEKMFITELGNQLREKRPPLALVVRAGATGLRVSIRSDNTVNAAKLAQKYGGNGHPNSAAFSLTWGTPIPWIPIEHDFKS</sequence>
<dbReference type="EMBL" id="MHQV01000040">
    <property type="protein sequence ID" value="OHA10139.1"/>
    <property type="molecule type" value="Genomic_DNA"/>
</dbReference>
<dbReference type="AlphaFoldDB" id="A0A1G2LH66"/>
<reference evidence="1 2" key="1">
    <citation type="journal article" date="2016" name="Nat. Commun.">
        <title>Thousands of microbial genomes shed light on interconnected biogeochemical processes in an aquifer system.</title>
        <authorList>
            <person name="Anantharaman K."/>
            <person name="Brown C.T."/>
            <person name="Hug L.A."/>
            <person name="Sharon I."/>
            <person name="Castelle C.J."/>
            <person name="Probst A.J."/>
            <person name="Thomas B.C."/>
            <person name="Singh A."/>
            <person name="Wilkins M.J."/>
            <person name="Karaoz U."/>
            <person name="Brodie E.L."/>
            <person name="Williams K.H."/>
            <person name="Hubbard S.S."/>
            <person name="Banfield J.F."/>
        </authorList>
    </citation>
    <scope>NUCLEOTIDE SEQUENCE [LARGE SCALE GENOMIC DNA]</scope>
</reference>
<comment type="caution">
    <text evidence="1">The sequence shown here is derived from an EMBL/GenBank/DDBJ whole genome shotgun (WGS) entry which is preliminary data.</text>
</comment>
<proteinExistence type="predicted"/>
<dbReference type="SUPFAM" id="SSF64182">
    <property type="entry name" value="DHH phosphoesterases"/>
    <property type="match status" value="1"/>
</dbReference>
<organism evidence="1 2">
    <name type="scientific">Candidatus Sungbacteria bacterium RIFCSPLOWO2_02_FULL_48_13b</name>
    <dbReference type="NCBI Taxonomy" id="1802283"/>
    <lineage>
        <taxon>Bacteria</taxon>
        <taxon>Candidatus Sungiibacteriota</taxon>
    </lineage>
</organism>
<evidence type="ECO:0008006" key="3">
    <source>
        <dbReference type="Google" id="ProtNLM"/>
    </source>
</evidence>
<dbReference type="PANTHER" id="PTHR46922:SF4">
    <property type="entry name" value="DHHA1 DOMAIN PROTEIN"/>
    <property type="match status" value="1"/>
</dbReference>
<accession>A0A1G2LH66</accession>
<evidence type="ECO:0000313" key="1">
    <source>
        <dbReference type="EMBL" id="OHA10139.1"/>
    </source>
</evidence>
<gene>
    <name evidence="1" type="ORF">A3H71_02360</name>
</gene>
<dbReference type="PANTHER" id="PTHR46922">
    <property type="entry name" value="DHHA1 DOMAIN PROTEIN"/>
    <property type="match status" value="1"/>
</dbReference>